<dbReference type="eggNOG" id="COG3185">
    <property type="taxonomic scope" value="Bacteria"/>
</dbReference>
<dbReference type="RefSeq" id="WP_012683195.1">
    <property type="nucleotide sequence ID" value="NC_012489.1"/>
</dbReference>
<accession>C1A938</accession>
<sequence>MSQESKGRVVRVASGQGFWGDWLEAPRRQVEGGQVDYLMLDYLAEVTMSIVQKQKERDPRMGYARDFVGAMESVFPAVAERGVKVIANAGGVNPNACAEAVLEAASKHGVRGKIRIGVVTGDDVLDRLDELMAAGHELRNMDTDEPLSTIRDRVLSANAYIGSTPIVEALQRGANVVVTGRSTDTALTMAPLRHEFGWAADDWDKLASGIVAGHILECGAQSSGGNCLYDWRNIPDLANVGYPIAEANADGSFVITKHPGTGGRVNVPSVTEQLVYEMGDPNSYITPDVVADFTSIRLQADGENRVRVHGITGGAPTPFLKVSIAYRSGYKAVGTLVYGWPDAMEKAELADRVLRERLDRLGLKFDQVLSEFVGATSTHGSLAGDGRSAPEVQYRIGVRGGDKAAVERFAREIVPLVLNGPPSVTGFAGGRPKVEEIVAYWPALLDKRAVSTSVAIVE</sequence>
<dbReference type="EMBL" id="AP009153">
    <property type="protein sequence ID" value="BAH38748.1"/>
    <property type="molecule type" value="Genomic_DNA"/>
</dbReference>
<protein>
    <recommendedName>
        <fullName evidence="1">Acyclic terpene utilisation N-terminal domain-containing protein</fullName>
    </recommendedName>
</protein>
<evidence type="ECO:0000259" key="1">
    <source>
        <dbReference type="Pfam" id="PF07287"/>
    </source>
</evidence>
<reference evidence="3" key="1">
    <citation type="submission" date="2006-03" db="EMBL/GenBank/DDBJ databases">
        <title>Complete genome sequence of Gemmatimonas aurantiaca T-27 that represents a novel phylum Gemmatimonadetes.</title>
        <authorList>
            <person name="Takasaki K."/>
            <person name="Ichikawa N."/>
            <person name="Miura H."/>
            <person name="Matsushita S."/>
            <person name="Watanabe Y."/>
            <person name="Oguchi A."/>
            <person name="Ankai A."/>
            <person name="Yashiro I."/>
            <person name="Takahashi M."/>
            <person name="Terui Y."/>
            <person name="Fukui S."/>
            <person name="Yokoyama H."/>
            <person name="Tanikawa S."/>
            <person name="Hanada S."/>
            <person name="Kamagata Y."/>
            <person name="Fujita N."/>
        </authorList>
    </citation>
    <scope>NUCLEOTIDE SEQUENCE [LARGE SCALE GENOMIC DNA]</scope>
    <source>
        <strain evidence="3">T-27 / DSM 14586 / JCM 11422 / NBRC 100505</strain>
    </source>
</reference>
<dbReference type="AlphaFoldDB" id="C1A938"/>
<dbReference type="OrthoDB" id="9763456at2"/>
<name>C1A938_GEMAT</name>
<proteinExistence type="predicted"/>
<dbReference type="PANTHER" id="PTHR47708:SF2">
    <property type="entry name" value="SI:CH73-132F6.5"/>
    <property type="match status" value="1"/>
</dbReference>
<keyword evidence="3" id="KW-1185">Reference proteome</keyword>
<feature type="domain" description="Acyclic terpene utilisation N-terminal" evidence="1">
    <location>
        <begin position="10"/>
        <end position="455"/>
    </location>
</feature>
<dbReference type="KEGG" id="gau:GAU_1706"/>
<dbReference type="Pfam" id="PF07287">
    <property type="entry name" value="AtuA"/>
    <property type="match status" value="1"/>
</dbReference>
<dbReference type="InterPro" id="IPR010839">
    <property type="entry name" value="AtuA_N"/>
</dbReference>
<dbReference type="PANTHER" id="PTHR47708">
    <property type="match status" value="1"/>
</dbReference>
<organism evidence="2 3">
    <name type="scientific">Gemmatimonas aurantiaca (strain DSM 14586 / JCM 11422 / NBRC 100505 / T-27)</name>
    <dbReference type="NCBI Taxonomy" id="379066"/>
    <lineage>
        <taxon>Bacteria</taxon>
        <taxon>Pseudomonadati</taxon>
        <taxon>Gemmatimonadota</taxon>
        <taxon>Gemmatimonadia</taxon>
        <taxon>Gemmatimonadales</taxon>
        <taxon>Gemmatimonadaceae</taxon>
        <taxon>Gemmatimonas</taxon>
    </lineage>
</organism>
<dbReference type="HOGENOM" id="CLU_012617_1_1_0"/>
<dbReference type="STRING" id="379066.GAU_1706"/>
<dbReference type="Proteomes" id="UP000002209">
    <property type="component" value="Chromosome"/>
</dbReference>
<evidence type="ECO:0000313" key="3">
    <source>
        <dbReference type="Proteomes" id="UP000002209"/>
    </source>
</evidence>
<evidence type="ECO:0000313" key="2">
    <source>
        <dbReference type="EMBL" id="BAH38748.1"/>
    </source>
</evidence>
<gene>
    <name evidence="2" type="ordered locus">GAU_1706</name>
</gene>